<evidence type="ECO:0000313" key="1">
    <source>
        <dbReference type="EMBL" id="VAW10513.1"/>
    </source>
</evidence>
<protein>
    <recommendedName>
        <fullName evidence="2">DUF4846 domain-containing protein</fullName>
    </recommendedName>
</protein>
<dbReference type="PROSITE" id="PS51257">
    <property type="entry name" value="PROKAR_LIPOPROTEIN"/>
    <property type="match status" value="1"/>
</dbReference>
<gene>
    <name evidence="1" type="ORF">MNBD_BACTEROID03-1736</name>
</gene>
<organism evidence="1">
    <name type="scientific">hydrothermal vent metagenome</name>
    <dbReference type="NCBI Taxonomy" id="652676"/>
    <lineage>
        <taxon>unclassified sequences</taxon>
        <taxon>metagenomes</taxon>
        <taxon>ecological metagenomes</taxon>
    </lineage>
</organism>
<sequence>MKKRFLLLLLALQLLQACGQNTPESKQADISKPHSENSQTYQRLNTTGNNIKSRFNPPQGYQRTKLNSTSFGTYLRRLPLKPVGSKVAYFNGQIKPNRNVYAAVVDLPIGKRDLHQCADAVMRLRADYLFSQKEYDSIHFNFTNGFRADYTNWRKGKRIVVSGNNVSWRQKTQASDSKKDFWEYLEMVFSYAGTASLSEEMKSIPIEELRIGDVFIQGGFPGHAVIVVDIAIDQNTNNKVFMLAQSYMPAQEIQIIKNPNNVDLSPWYDSDILDLLQTPEWTFKKTDLKRFVN</sequence>
<dbReference type="EMBL" id="UOEL01000025">
    <property type="protein sequence ID" value="VAW10513.1"/>
    <property type="molecule type" value="Genomic_DNA"/>
</dbReference>
<evidence type="ECO:0008006" key="2">
    <source>
        <dbReference type="Google" id="ProtNLM"/>
    </source>
</evidence>
<dbReference type="Pfam" id="PF16138">
    <property type="entry name" value="DUF4846"/>
    <property type="match status" value="1"/>
</dbReference>
<dbReference type="InterPro" id="IPR032315">
    <property type="entry name" value="DUF4846"/>
</dbReference>
<accession>A0A3B0T386</accession>
<name>A0A3B0T386_9ZZZZ</name>
<reference evidence="1" key="1">
    <citation type="submission" date="2018-06" db="EMBL/GenBank/DDBJ databases">
        <authorList>
            <person name="Zhirakovskaya E."/>
        </authorList>
    </citation>
    <scope>NUCLEOTIDE SEQUENCE</scope>
</reference>
<dbReference type="AlphaFoldDB" id="A0A3B0T386"/>
<proteinExistence type="predicted"/>